<dbReference type="EnsemblMetazoa" id="AFUN009696-RA">
    <property type="protein sequence ID" value="AFUN009696-PA"/>
    <property type="gene ID" value="AFUN009696"/>
</dbReference>
<sequence>MGMAKTTRQPCEKVRQDRSCRLSGDEAARSREWSIVVALPNRLSGNYGRYCTAALVYVRLPPVKHASWNSKTIPVTTLAAEAWFPGPRATVIGVNDCGSQRWIRSI</sequence>
<protein>
    <submittedName>
        <fullName evidence="1">Uncharacterized protein</fullName>
    </submittedName>
</protein>
<dbReference type="AlphaFoldDB" id="A0A182RTU3"/>
<accession>A0A182RTU3</accession>
<reference evidence="1" key="1">
    <citation type="submission" date="2020-05" db="UniProtKB">
        <authorList>
            <consortium name="EnsemblMetazoa"/>
        </authorList>
    </citation>
    <scope>IDENTIFICATION</scope>
    <source>
        <strain evidence="1">FUMOZ</strain>
    </source>
</reference>
<proteinExistence type="predicted"/>
<name>A0A182RTU3_ANOFN</name>
<evidence type="ECO:0000313" key="1">
    <source>
        <dbReference type="EnsemblMetazoa" id="AFUN009696-PA"/>
    </source>
</evidence>
<organism evidence="1">
    <name type="scientific">Anopheles funestus</name>
    <name type="common">African malaria mosquito</name>
    <dbReference type="NCBI Taxonomy" id="62324"/>
    <lineage>
        <taxon>Eukaryota</taxon>
        <taxon>Metazoa</taxon>
        <taxon>Ecdysozoa</taxon>
        <taxon>Arthropoda</taxon>
        <taxon>Hexapoda</taxon>
        <taxon>Insecta</taxon>
        <taxon>Pterygota</taxon>
        <taxon>Neoptera</taxon>
        <taxon>Endopterygota</taxon>
        <taxon>Diptera</taxon>
        <taxon>Nematocera</taxon>
        <taxon>Culicoidea</taxon>
        <taxon>Culicidae</taxon>
        <taxon>Anophelinae</taxon>
        <taxon>Anopheles</taxon>
    </lineage>
</organism>
<dbReference type="VEuPathDB" id="VectorBase:AFUN009696"/>